<organism evidence="2 3">
    <name type="scientific">Brachyspira suanatina</name>
    <dbReference type="NCBI Taxonomy" id="381802"/>
    <lineage>
        <taxon>Bacteria</taxon>
        <taxon>Pseudomonadati</taxon>
        <taxon>Spirochaetota</taxon>
        <taxon>Spirochaetia</taxon>
        <taxon>Brachyspirales</taxon>
        <taxon>Brachyspiraceae</taxon>
        <taxon>Brachyspira</taxon>
    </lineage>
</organism>
<keyword evidence="3" id="KW-1185">Reference proteome</keyword>
<reference evidence="3" key="1">
    <citation type="submission" date="2015-04" db="EMBL/GenBank/DDBJ databases">
        <authorList>
            <person name="Mushtaq Mamoona"/>
        </authorList>
    </citation>
    <scope>NUCLEOTIDE SEQUENCE [LARGE SCALE GENOMIC DNA]</scope>
    <source>
        <strain evidence="3">AN4859/03</strain>
    </source>
</reference>
<dbReference type="EMBL" id="CVLB01000001">
    <property type="protein sequence ID" value="CRF31437.1"/>
    <property type="molecule type" value="Genomic_DNA"/>
</dbReference>
<proteinExistence type="predicted"/>
<evidence type="ECO:0000313" key="3">
    <source>
        <dbReference type="Proteomes" id="UP000043763"/>
    </source>
</evidence>
<evidence type="ECO:0000256" key="1">
    <source>
        <dbReference type="SAM" id="SignalP"/>
    </source>
</evidence>
<feature type="chain" id="PRO_5005194329" evidence="1">
    <location>
        <begin position="23"/>
        <end position="483"/>
    </location>
</feature>
<gene>
    <name evidence="2" type="ORF">BRSU_0123</name>
</gene>
<sequence length="483" mass="56201">MKLRNYLILLLLLFINVCNSFSQNVPSFSKMVLTMNIGNITRKMDTTPKEIMKRIMDKGSSSISITDYLAFERIMGSIDFYSDMYVIFYKSDSKYAKLQSTVLMSYNDLNTLKKALYSLLSQYEKQVYSSGNIEYIVLLKEYIIITLGNGIFSITSCDYDSDFTYIDGILNNSSYLTDRGFTELQNKTSDIKLWLDLSLVYESEYLEDQINIDVVRKYFQNSSATFSLNLDDENAICDFDLYLPNINLSRISKKMDYRLMRYIDGSLSFFTMALDIDGLKKTIKTYFPESEFESDFMYDYGNGYKIDFYEIFDGNVVVSFLENDNYVIAASLKDQDKLWDIFKSTPYSSLRKIGYDSYIIEIDEAYICVHDNVCSMFTKSLSLDYIENVINGNNSLEGNNLKVFLNNDFTFYLDIDNAYRLVTNRYDQYNEYEEFDFIIKELKYSSGSLKISSNKIDSSVRINFKNGTKDGLINILNSFMDEF</sequence>
<dbReference type="RefSeq" id="WP_157031438.1">
    <property type="nucleotide sequence ID" value="NZ_CVLB01000001.1"/>
</dbReference>
<dbReference type="AlphaFoldDB" id="A0A0G4K3B0"/>
<feature type="signal peptide" evidence="1">
    <location>
        <begin position="1"/>
        <end position="22"/>
    </location>
</feature>
<protein>
    <submittedName>
        <fullName evidence="2">Hypothetical secreted protein</fullName>
    </submittedName>
</protein>
<name>A0A0G4K3B0_9SPIR</name>
<evidence type="ECO:0000313" key="2">
    <source>
        <dbReference type="EMBL" id="CRF31437.1"/>
    </source>
</evidence>
<dbReference type="OrthoDB" id="609910at2"/>
<accession>A0A0G4K3B0</accession>
<keyword evidence="1" id="KW-0732">Signal</keyword>
<dbReference type="Proteomes" id="UP000043763">
    <property type="component" value="Unassembled WGS sequence"/>
</dbReference>